<reference evidence="2" key="1">
    <citation type="submission" date="2016-10" db="EMBL/GenBank/DDBJ databases">
        <authorList>
            <person name="Varghese N."/>
            <person name="Submissions S."/>
        </authorList>
    </citation>
    <scope>NUCLEOTIDE SEQUENCE [LARGE SCALE GENOMIC DNA]</scope>
    <source>
        <strain evidence="2">DSM 43161</strain>
    </source>
</reference>
<sequence>MAESAGVPPQATVLLVTGAQASGKSTVGRAVAARASRGVFLDGDTFWQAVVSGRADVGEQPTAEALEQLHLRYRALGLAARVYAEAGFTTVVADNVYGEAVAVVRAAVAPLRLLTVALVPSPEAVAARERARRSGAYALWEGPGRGLLDAVRTFDAWVRATPADLHHDSTAETPDQTAAAVHGWLLTAR</sequence>
<dbReference type="SUPFAM" id="SSF52540">
    <property type="entry name" value="P-loop containing nucleoside triphosphate hydrolases"/>
    <property type="match status" value="1"/>
</dbReference>
<dbReference type="InterPro" id="IPR027417">
    <property type="entry name" value="P-loop_NTPase"/>
</dbReference>
<dbReference type="Gene3D" id="3.40.50.300">
    <property type="entry name" value="P-loop containing nucleotide triphosphate hydrolases"/>
    <property type="match status" value="1"/>
</dbReference>
<protein>
    <submittedName>
        <fullName evidence="1">Chloramphenicol 3-O-phosphotransferase</fullName>
    </submittedName>
</protein>
<gene>
    <name evidence="1" type="ORF">SAMN05660359_01900</name>
</gene>
<dbReference type="EMBL" id="FOWE01000004">
    <property type="protein sequence ID" value="SFO19098.1"/>
    <property type="molecule type" value="Genomic_DNA"/>
</dbReference>
<dbReference type="OrthoDB" id="9811893at2"/>
<dbReference type="Pfam" id="PF07931">
    <property type="entry name" value="CPT"/>
    <property type="match status" value="1"/>
</dbReference>
<organism evidence="1 2">
    <name type="scientific">Geodermatophilus obscurus</name>
    <dbReference type="NCBI Taxonomy" id="1861"/>
    <lineage>
        <taxon>Bacteria</taxon>
        <taxon>Bacillati</taxon>
        <taxon>Actinomycetota</taxon>
        <taxon>Actinomycetes</taxon>
        <taxon>Geodermatophilales</taxon>
        <taxon>Geodermatophilaceae</taxon>
        <taxon>Geodermatophilus</taxon>
    </lineage>
</organism>
<evidence type="ECO:0000313" key="2">
    <source>
        <dbReference type="Proteomes" id="UP000183642"/>
    </source>
</evidence>
<keyword evidence="2" id="KW-1185">Reference proteome</keyword>
<dbReference type="GO" id="GO:0016740">
    <property type="term" value="F:transferase activity"/>
    <property type="evidence" value="ECO:0007669"/>
    <property type="project" value="UniProtKB-KW"/>
</dbReference>
<dbReference type="RefSeq" id="WP_083427210.1">
    <property type="nucleotide sequence ID" value="NZ_FOWE01000004.1"/>
</dbReference>
<proteinExistence type="predicted"/>
<keyword evidence="1" id="KW-0808">Transferase</keyword>
<name>A0A1I5F5N1_9ACTN</name>
<evidence type="ECO:0000313" key="1">
    <source>
        <dbReference type="EMBL" id="SFO19098.1"/>
    </source>
</evidence>
<dbReference type="AlphaFoldDB" id="A0A1I5F5N1"/>
<dbReference type="Proteomes" id="UP000183642">
    <property type="component" value="Unassembled WGS sequence"/>
</dbReference>
<accession>A0A1I5F5N1</accession>